<reference evidence="2 3" key="1">
    <citation type="submission" date="2015-06" db="EMBL/GenBank/DDBJ databases">
        <title>Draft genome assembly of filamentous brackish cyanobacterium Limnoraphis robusta strain CS-951.</title>
        <authorList>
            <person name="Willis A."/>
            <person name="Parks M."/>
            <person name="Burford M.A."/>
        </authorList>
    </citation>
    <scope>NUCLEOTIDE SEQUENCE [LARGE SCALE GENOMIC DNA]</scope>
    <source>
        <strain evidence="2 3">CS-951</strain>
    </source>
</reference>
<dbReference type="InterPro" id="IPR045589">
    <property type="entry name" value="DUF6464"/>
</dbReference>
<proteinExistence type="predicted"/>
<sequence length="103" mass="11762">MFIPLLILTLGISPAFIYWWFRRRIETRVMGQLSTRGTGVAVTHWRRPNLPPDAEYVEGVGYLIGDITCQYNARSSYIRCAVNPSGPCQDCRFYQAKSIGEDE</sequence>
<dbReference type="Proteomes" id="UP000033607">
    <property type="component" value="Unassembled WGS sequence"/>
</dbReference>
<name>A0A0F5YHK4_9CYAN</name>
<dbReference type="PATRIC" id="fig|1637645.4.peg.2330"/>
<dbReference type="AlphaFoldDB" id="A0A0F5YHK4"/>
<comment type="caution">
    <text evidence="2">The sequence shown here is derived from an EMBL/GenBank/DDBJ whole genome shotgun (WGS) entry which is preliminary data.</text>
</comment>
<feature type="transmembrane region" description="Helical" evidence="1">
    <location>
        <begin position="6"/>
        <end position="21"/>
    </location>
</feature>
<keyword evidence="1" id="KW-0812">Transmembrane</keyword>
<keyword evidence="1" id="KW-1133">Transmembrane helix</keyword>
<keyword evidence="1" id="KW-0472">Membrane</keyword>
<protein>
    <submittedName>
        <fullName evidence="2">Uncharacterized protein</fullName>
    </submittedName>
</protein>
<evidence type="ECO:0000313" key="3">
    <source>
        <dbReference type="Proteomes" id="UP000033607"/>
    </source>
</evidence>
<evidence type="ECO:0000256" key="1">
    <source>
        <dbReference type="SAM" id="Phobius"/>
    </source>
</evidence>
<dbReference type="RefSeq" id="WP_046278989.1">
    <property type="nucleotide sequence ID" value="NZ_LATL02000114.1"/>
</dbReference>
<organism evidence="2 3">
    <name type="scientific">Limnoraphis robusta CS-951</name>
    <dbReference type="NCBI Taxonomy" id="1637645"/>
    <lineage>
        <taxon>Bacteria</taxon>
        <taxon>Bacillati</taxon>
        <taxon>Cyanobacteriota</taxon>
        <taxon>Cyanophyceae</taxon>
        <taxon>Oscillatoriophycideae</taxon>
        <taxon>Oscillatoriales</taxon>
        <taxon>Sirenicapillariaceae</taxon>
        <taxon>Limnoraphis</taxon>
    </lineage>
</organism>
<accession>A0A0F5YHK4</accession>
<dbReference type="EMBL" id="LATL02000114">
    <property type="protein sequence ID" value="KKD37675.1"/>
    <property type="molecule type" value="Genomic_DNA"/>
</dbReference>
<dbReference type="OrthoDB" id="515679at2"/>
<evidence type="ECO:0000313" key="2">
    <source>
        <dbReference type="EMBL" id="KKD37675.1"/>
    </source>
</evidence>
<dbReference type="Pfam" id="PF20065">
    <property type="entry name" value="DUF6464"/>
    <property type="match status" value="1"/>
</dbReference>
<gene>
    <name evidence="2" type="ORF">WN50_13080</name>
</gene>